<sequence>MSTDAHNATYLKEQDMYPHGTEVNYWTPKGEMKYATVQSCFVRPSDYMHRGPTILLVVKLNDAKGTITCLPADTVTILEAGPVCSPVTMMYRLLAKL</sequence>
<dbReference type="EMBL" id="JAACJJ010000015">
    <property type="protein sequence ID" value="KAF5324986.1"/>
    <property type="molecule type" value="Genomic_DNA"/>
</dbReference>
<evidence type="ECO:0000313" key="2">
    <source>
        <dbReference type="Proteomes" id="UP000567179"/>
    </source>
</evidence>
<organism evidence="1 2">
    <name type="scientific">Psilocybe cf. subviscida</name>
    <dbReference type="NCBI Taxonomy" id="2480587"/>
    <lineage>
        <taxon>Eukaryota</taxon>
        <taxon>Fungi</taxon>
        <taxon>Dikarya</taxon>
        <taxon>Basidiomycota</taxon>
        <taxon>Agaricomycotina</taxon>
        <taxon>Agaricomycetes</taxon>
        <taxon>Agaricomycetidae</taxon>
        <taxon>Agaricales</taxon>
        <taxon>Agaricineae</taxon>
        <taxon>Strophariaceae</taxon>
        <taxon>Psilocybe</taxon>
    </lineage>
</organism>
<comment type="caution">
    <text evidence="1">The sequence shown here is derived from an EMBL/GenBank/DDBJ whole genome shotgun (WGS) entry which is preliminary data.</text>
</comment>
<reference evidence="1 2" key="1">
    <citation type="journal article" date="2020" name="ISME J.">
        <title>Uncovering the hidden diversity of litter-decomposition mechanisms in mushroom-forming fungi.</title>
        <authorList>
            <person name="Floudas D."/>
            <person name="Bentzer J."/>
            <person name="Ahren D."/>
            <person name="Johansson T."/>
            <person name="Persson P."/>
            <person name="Tunlid A."/>
        </authorList>
    </citation>
    <scope>NUCLEOTIDE SEQUENCE [LARGE SCALE GENOMIC DNA]</scope>
    <source>
        <strain evidence="1 2">CBS 101986</strain>
    </source>
</reference>
<dbReference type="Proteomes" id="UP000567179">
    <property type="component" value="Unassembled WGS sequence"/>
</dbReference>
<name>A0A8H5F620_9AGAR</name>
<proteinExistence type="predicted"/>
<protein>
    <submittedName>
        <fullName evidence="1">Uncharacterized protein</fullName>
    </submittedName>
</protein>
<keyword evidence="2" id="KW-1185">Reference proteome</keyword>
<accession>A0A8H5F620</accession>
<gene>
    <name evidence="1" type="ORF">D9619_009551</name>
</gene>
<evidence type="ECO:0000313" key="1">
    <source>
        <dbReference type="EMBL" id="KAF5324986.1"/>
    </source>
</evidence>
<dbReference type="AlphaFoldDB" id="A0A8H5F620"/>